<dbReference type="Proteomes" id="UP000236340">
    <property type="component" value="Unassembled WGS sequence"/>
</dbReference>
<evidence type="ECO:0000256" key="1">
    <source>
        <dbReference type="SAM" id="SignalP"/>
    </source>
</evidence>
<dbReference type="Gene3D" id="1.25.40.10">
    <property type="entry name" value="Tetratricopeptide repeat domain"/>
    <property type="match status" value="1"/>
</dbReference>
<dbReference type="SUPFAM" id="SSF48452">
    <property type="entry name" value="TPR-like"/>
    <property type="match status" value="1"/>
</dbReference>
<dbReference type="InterPro" id="IPR011990">
    <property type="entry name" value="TPR-like_helical_dom_sf"/>
</dbReference>
<feature type="signal peptide" evidence="1">
    <location>
        <begin position="1"/>
        <end position="21"/>
    </location>
</feature>
<dbReference type="OrthoDB" id="5401090at2"/>
<keyword evidence="1" id="KW-0732">Signal</keyword>
<protein>
    <submittedName>
        <fullName evidence="2">Uncharacterized protein</fullName>
    </submittedName>
</protein>
<gene>
    <name evidence="2" type="ORF">C2E25_06550</name>
</gene>
<dbReference type="AlphaFoldDB" id="A0A2K2HB92"/>
<proteinExistence type="predicted"/>
<evidence type="ECO:0000313" key="2">
    <source>
        <dbReference type="EMBL" id="PNU20531.1"/>
    </source>
</evidence>
<name>A0A2K2HB92_9BACT</name>
<accession>A0A2K2HB92</accession>
<reference evidence="2 3" key="1">
    <citation type="journal article" date="2018" name="Genome Announc.">
        <title>Genome Sequence of Geothermobacter sp. HR-1 Iron Reducer from the Loihi Seamount.</title>
        <authorList>
            <person name="Smith H."/>
            <person name="Abuyen K."/>
            <person name="Tremblay J."/>
            <person name="Savalia P."/>
            <person name="Perez-Rodriguez I."/>
            <person name="Emerson D."/>
            <person name="Tully B."/>
            <person name="Amend J."/>
        </authorList>
    </citation>
    <scope>NUCLEOTIDE SEQUENCE [LARGE SCALE GENOMIC DNA]</scope>
    <source>
        <strain evidence="2 3">HR-1</strain>
    </source>
</reference>
<organism evidence="2 3">
    <name type="scientific">Geothermobacter hydrogeniphilus</name>
    <dbReference type="NCBI Taxonomy" id="1969733"/>
    <lineage>
        <taxon>Bacteria</taxon>
        <taxon>Pseudomonadati</taxon>
        <taxon>Thermodesulfobacteriota</taxon>
        <taxon>Desulfuromonadia</taxon>
        <taxon>Desulfuromonadales</taxon>
        <taxon>Geothermobacteraceae</taxon>
        <taxon>Geothermobacter</taxon>
    </lineage>
</organism>
<feature type="chain" id="PRO_5014428765" evidence="1">
    <location>
        <begin position="22"/>
        <end position="436"/>
    </location>
</feature>
<dbReference type="EMBL" id="PPFX01000011">
    <property type="protein sequence ID" value="PNU20531.1"/>
    <property type="molecule type" value="Genomic_DNA"/>
</dbReference>
<sequence length="436" mass="48954">MSTLLSLLLPILLLLSSTAGAAPATGDPAKPSILLNTPVATTLVETDTEALLAWRKQADDNPTLLLFSNDPFLLPIPETVKKDALNLVLNADAGNFRRRAVLPTSDPLLLPGMGVSAALEAGMFSRLIWVLPLDEKAPLPTVEKIREQLLSHGVLDKTEANRLKKVAGHFTGSVRGIPLDIYGSNNLPDLTGLLAVHIDLSFFSVRYRNEIRTPVYSLLGEDLKRWKQQQWAVNTVSISFGNLSGHVPLGIRFLGRDLKQILEHPAMLDDPLPRTWDLRARALYLENFFKKEEMLKIFNEMDRLEPDNPDVLYGLYQVQRRFKNGNAALQRLAEAVRLDPGYGLEYFTLADTAMEKKRPDAALRMLSLAAATHPESPAPLLRQMEILEQINRRQPMTGLLQRLKSMPWSKIYYAKTLEQIQNRQPPRDHPATDKNR</sequence>
<evidence type="ECO:0000313" key="3">
    <source>
        <dbReference type="Proteomes" id="UP000236340"/>
    </source>
</evidence>
<dbReference type="RefSeq" id="WP_103114963.1">
    <property type="nucleotide sequence ID" value="NZ_PPFX01000011.1"/>
</dbReference>
<comment type="caution">
    <text evidence="2">The sequence shown here is derived from an EMBL/GenBank/DDBJ whole genome shotgun (WGS) entry which is preliminary data.</text>
</comment>